<feature type="domain" description="Reverse transcriptase" evidence="1">
    <location>
        <begin position="1"/>
        <end position="267"/>
    </location>
</feature>
<dbReference type="GO" id="GO:0003964">
    <property type="term" value="F:RNA-directed DNA polymerase activity"/>
    <property type="evidence" value="ECO:0007669"/>
    <property type="project" value="UniProtKB-KW"/>
</dbReference>
<evidence type="ECO:0000313" key="2">
    <source>
        <dbReference type="EMBL" id="MFC1572679.1"/>
    </source>
</evidence>
<accession>A0ABV6YKH5</accession>
<keyword evidence="3" id="KW-1185">Reference proteome</keyword>
<dbReference type="PROSITE" id="PS50878">
    <property type="entry name" value="RT_POL"/>
    <property type="match status" value="1"/>
</dbReference>
<dbReference type="Pfam" id="PF00078">
    <property type="entry name" value="RVT_1"/>
    <property type="match status" value="1"/>
</dbReference>
<reference evidence="2 3" key="1">
    <citation type="submission" date="2024-09" db="EMBL/GenBank/DDBJ databases">
        <authorList>
            <person name="D'Angelo T."/>
        </authorList>
    </citation>
    <scope>NUCLEOTIDE SEQUENCE [LARGE SCALE GENOMIC DNA]</scope>
    <source>
        <strain evidence="2">SAG AM-320-E07</strain>
    </source>
</reference>
<dbReference type="Proteomes" id="UP001593833">
    <property type="component" value="Unassembled WGS sequence"/>
</dbReference>
<dbReference type="InterPro" id="IPR051083">
    <property type="entry name" value="GrpII_Intron_Splice-Mob/Def"/>
</dbReference>
<organism evidence="2 3">
    <name type="scientific">Eiseniibacteriota bacterium</name>
    <dbReference type="NCBI Taxonomy" id="2212470"/>
    <lineage>
        <taxon>Bacteria</taxon>
        <taxon>Candidatus Eiseniibacteriota</taxon>
    </lineage>
</organism>
<evidence type="ECO:0000313" key="3">
    <source>
        <dbReference type="Proteomes" id="UP001593833"/>
    </source>
</evidence>
<dbReference type="SUPFAM" id="SSF56672">
    <property type="entry name" value="DNA/RNA polymerases"/>
    <property type="match status" value="1"/>
</dbReference>
<name>A0ABV6YKH5_UNCEI</name>
<gene>
    <name evidence="2" type="ORF">ACFL6M_03670</name>
</gene>
<sequence length="342" mass="39706">MKRAGKLLEQVTERDNLRLAFYRALRGKRDRRDARDFAAGLEANLQDMAAQVWSGRFPVGRCSQFTIHDPKKRIITAPCFAERVLHHAIMNVCEPLFERYLIDDTYACRREKGRIAALRKAVRFSGRFPVLLKLDIRKYFDSISHEVALERLERRFKDRRLLDLFRRIIASHQTTRGCGLPIGSLTSQHLANFYLGSFDRFIKEVLRSTGYVRYMDDCVVWGTASGELREVLFRCESFLGTELRLEVKRDPIICPARHGFEFLGCRVYPSHLKLNRRSRGRFRRRLTELEVAYGRGEISEQTLQERATSLVAFTTAGGTKSWQFRTRVLQQLAVSGHWARTG</sequence>
<proteinExistence type="predicted"/>
<keyword evidence="2" id="KW-0808">Transferase</keyword>
<dbReference type="CDD" id="cd01651">
    <property type="entry name" value="RT_G2_intron"/>
    <property type="match status" value="1"/>
</dbReference>
<comment type="caution">
    <text evidence="2">The sequence shown here is derived from an EMBL/GenBank/DDBJ whole genome shotgun (WGS) entry which is preliminary data.</text>
</comment>
<keyword evidence="2" id="KW-0695">RNA-directed DNA polymerase</keyword>
<protein>
    <submittedName>
        <fullName evidence="2">Reverse transcriptase domain-containing protein</fullName>
    </submittedName>
</protein>
<dbReference type="PANTHER" id="PTHR34047:SF8">
    <property type="entry name" value="PROTEIN YKFC"/>
    <property type="match status" value="1"/>
</dbReference>
<keyword evidence="2" id="KW-0548">Nucleotidyltransferase</keyword>
<evidence type="ECO:0000259" key="1">
    <source>
        <dbReference type="PROSITE" id="PS50878"/>
    </source>
</evidence>
<dbReference type="PANTHER" id="PTHR34047">
    <property type="entry name" value="NUCLEAR INTRON MATURASE 1, MITOCHONDRIAL-RELATED"/>
    <property type="match status" value="1"/>
</dbReference>
<dbReference type="InterPro" id="IPR000477">
    <property type="entry name" value="RT_dom"/>
</dbReference>
<dbReference type="InterPro" id="IPR043502">
    <property type="entry name" value="DNA/RNA_pol_sf"/>
</dbReference>
<dbReference type="EMBL" id="JBHPKH010000029">
    <property type="protein sequence ID" value="MFC1572679.1"/>
    <property type="molecule type" value="Genomic_DNA"/>
</dbReference>